<gene>
    <name evidence="1" type="ORF">FCN18_09495</name>
</gene>
<protein>
    <recommendedName>
        <fullName evidence="3">TetR family transcriptional regulator</fullName>
    </recommendedName>
</protein>
<organism evidence="1 2">
    <name type="scientific">Prauserella endophytica</name>
    <dbReference type="NCBI Taxonomy" id="1592324"/>
    <lineage>
        <taxon>Bacteria</taxon>
        <taxon>Bacillati</taxon>
        <taxon>Actinomycetota</taxon>
        <taxon>Actinomycetes</taxon>
        <taxon>Pseudonocardiales</taxon>
        <taxon>Pseudonocardiaceae</taxon>
        <taxon>Prauserella</taxon>
        <taxon>Prauserella coralliicola group</taxon>
    </lineage>
</organism>
<evidence type="ECO:0000313" key="1">
    <source>
        <dbReference type="EMBL" id="TKG71732.1"/>
    </source>
</evidence>
<dbReference type="RefSeq" id="WP_112271453.1">
    <property type="nucleotide sequence ID" value="NZ_SWMS01000004.1"/>
</dbReference>
<dbReference type="EMBL" id="SWMS01000004">
    <property type="protein sequence ID" value="TKG71732.1"/>
    <property type="molecule type" value="Genomic_DNA"/>
</dbReference>
<evidence type="ECO:0008006" key="3">
    <source>
        <dbReference type="Google" id="ProtNLM"/>
    </source>
</evidence>
<evidence type="ECO:0000313" key="2">
    <source>
        <dbReference type="Proteomes" id="UP000309992"/>
    </source>
</evidence>
<sequence length="257" mass="28076">MVGRRGRPAADRRDKVAVLLLNIATREIDAFLAGENPGGAPPLPKVLGHLDPNAILVKAGYSPDNRMITSRWGSIDAFRADAAVWALARNDRPSEPLPVRLATGLTDGVDPRRPVDAAIRTADTLLGELVADPRSYLIAHLAPLLKDHPEGGGTVAEGLRAEQRHWTDAYAQLMELTGVPLRAGWTPERVTLTLQAMITGFVIHQRVQPDDFEYARTSSYDKISLFADSVITFVLGVLDFDADGRTPRDVLAERWSS</sequence>
<name>A0ABY2S7Y0_9PSEU</name>
<comment type="caution">
    <text evidence="1">The sequence shown here is derived from an EMBL/GenBank/DDBJ whole genome shotgun (WGS) entry which is preliminary data.</text>
</comment>
<proteinExistence type="predicted"/>
<accession>A0ABY2S7Y0</accession>
<dbReference type="Proteomes" id="UP000309992">
    <property type="component" value="Unassembled WGS sequence"/>
</dbReference>
<reference evidence="1 2" key="1">
    <citation type="journal article" date="2015" name="Antonie Van Leeuwenhoek">
        <title>Prauserella endophytica sp. nov., an endophytic actinobacterium isolated from Tamarix taklamakanensis.</title>
        <authorList>
            <person name="Liu J.M."/>
            <person name="Habden X."/>
            <person name="Guo L."/>
            <person name="Tuo L."/>
            <person name="Jiang Z.K."/>
            <person name="Liu S.W."/>
            <person name="Liu X.F."/>
            <person name="Chen L."/>
            <person name="Li R.F."/>
            <person name="Zhang Y.Q."/>
            <person name="Sun C.H."/>
        </authorList>
    </citation>
    <scope>NUCLEOTIDE SEQUENCE [LARGE SCALE GENOMIC DNA]</scope>
    <source>
        <strain evidence="1 2">CGMCC 4.7182</strain>
    </source>
</reference>
<keyword evidence="2" id="KW-1185">Reference proteome</keyword>